<dbReference type="GO" id="GO:0006508">
    <property type="term" value="P:proteolysis"/>
    <property type="evidence" value="ECO:0007669"/>
    <property type="project" value="UniProtKB-KW"/>
</dbReference>
<dbReference type="PROSITE" id="PS51892">
    <property type="entry name" value="SUBTILASE"/>
    <property type="match status" value="1"/>
</dbReference>
<feature type="active site" description="Charge relay system" evidence="6">
    <location>
        <position position="153"/>
    </location>
</feature>
<name>A0A3M8P8I3_9BACL</name>
<dbReference type="AlphaFoldDB" id="A0A3M8P8I3"/>
<dbReference type="Pfam" id="PF00395">
    <property type="entry name" value="SLH"/>
    <property type="match status" value="2"/>
</dbReference>
<dbReference type="SUPFAM" id="SSF52743">
    <property type="entry name" value="Subtilisin-like"/>
    <property type="match status" value="1"/>
</dbReference>
<evidence type="ECO:0000256" key="7">
    <source>
        <dbReference type="RuleBase" id="RU003355"/>
    </source>
</evidence>
<dbReference type="PROSITE" id="PS00137">
    <property type="entry name" value="SUBTILASE_HIS"/>
    <property type="match status" value="1"/>
</dbReference>
<evidence type="ECO:0000256" key="2">
    <source>
        <dbReference type="ARBA" id="ARBA00022670"/>
    </source>
</evidence>
<dbReference type="GO" id="GO:0004252">
    <property type="term" value="F:serine-type endopeptidase activity"/>
    <property type="evidence" value="ECO:0007669"/>
    <property type="project" value="UniProtKB-UniRule"/>
</dbReference>
<accession>A0A3M8P8I3</accession>
<keyword evidence="5 6" id="KW-0720">Serine protease</keyword>
<dbReference type="OrthoDB" id="9798386at2"/>
<evidence type="ECO:0000259" key="9">
    <source>
        <dbReference type="PROSITE" id="PS51272"/>
    </source>
</evidence>
<evidence type="ECO:0000256" key="3">
    <source>
        <dbReference type="ARBA" id="ARBA00022723"/>
    </source>
</evidence>
<keyword evidence="2 6" id="KW-0645">Protease</keyword>
<keyword evidence="8" id="KW-0732">Signal</keyword>
<dbReference type="Pfam" id="PF00082">
    <property type="entry name" value="Peptidase_S8"/>
    <property type="match status" value="1"/>
</dbReference>
<comment type="caution">
    <text evidence="10">The sequence shown here is derived from an EMBL/GenBank/DDBJ whole genome shotgun (WGS) entry which is preliminary data.</text>
</comment>
<evidence type="ECO:0000313" key="10">
    <source>
        <dbReference type="EMBL" id="RNF39987.1"/>
    </source>
</evidence>
<evidence type="ECO:0000256" key="1">
    <source>
        <dbReference type="ARBA" id="ARBA00011073"/>
    </source>
</evidence>
<organism evidence="10 11">
    <name type="scientific">Planococcus salinus</name>
    <dbReference type="NCBI Taxonomy" id="1848460"/>
    <lineage>
        <taxon>Bacteria</taxon>
        <taxon>Bacillati</taxon>
        <taxon>Bacillota</taxon>
        <taxon>Bacilli</taxon>
        <taxon>Bacillales</taxon>
        <taxon>Caryophanaceae</taxon>
        <taxon>Planococcus</taxon>
    </lineage>
</organism>
<dbReference type="Proteomes" id="UP000275473">
    <property type="component" value="Unassembled WGS sequence"/>
</dbReference>
<dbReference type="InterPro" id="IPR034202">
    <property type="entry name" value="Subtilisin_Carlsberg-like"/>
</dbReference>
<reference evidence="10 11" key="1">
    <citation type="journal article" date="2018" name="Int. J. Syst. Evol. Microbiol.">
        <title>Planococcus salinus sp. nov., a moderately halophilic bacterium isolated from a saline-alkali soil.</title>
        <authorList>
            <person name="Gan L."/>
        </authorList>
    </citation>
    <scope>NUCLEOTIDE SEQUENCE [LARGE SCALE GENOMIC DNA]</scope>
    <source>
        <strain evidence="10 11">LCB217</strain>
    </source>
</reference>
<feature type="signal peptide" evidence="8">
    <location>
        <begin position="1"/>
        <end position="22"/>
    </location>
</feature>
<dbReference type="InterPro" id="IPR000209">
    <property type="entry name" value="Peptidase_S8/S53_dom"/>
</dbReference>
<gene>
    <name evidence="10" type="ORF">EEX84_04930</name>
</gene>
<dbReference type="InterPro" id="IPR050131">
    <property type="entry name" value="Peptidase_S8_subtilisin-like"/>
</dbReference>
<evidence type="ECO:0000256" key="4">
    <source>
        <dbReference type="ARBA" id="ARBA00022801"/>
    </source>
</evidence>
<dbReference type="InterPro" id="IPR023828">
    <property type="entry name" value="Peptidase_S8_Ser-AS"/>
</dbReference>
<feature type="active site" description="Charge relay system" evidence="6">
    <location>
        <position position="319"/>
    </location>
</feature>
<dbReference type="GO" id="GO:0046872">
    <property type="term" value="F:metal ion binding"/>
    <property type="evidence" value="ECO:0007669"/>
    <property type="project" value="UniProtKB-KW"/>
</dbReference>
<dbReference type="InterPro" id="IPR023827">
    <property type="entry name" value="Peptidase_S8_Asp-AS"/>
</dbReference>
<dbReference type="InterPro" id="IPR015500">
    <property type="entry name" value="Peptidase_S8_subtilisin-rel"/>
</dbReference>
<evidence type="ECO:0000256" key="8">
    <source>
        <dbReference type="SAM" id="SignalP"/>
    </source>
</evidence>
<dbReference type="RefSeq" id="WP_123164495.1">
    <property type="nucleotide sequence ID" value="NZ_RIAX01000003.1"/>
</dbReference>
<keyword evidence="3" id="KW-0479">Metal-binding</keyword>
<dbReference type="InterPro" id="IPR022398">
    <property type="entry name" value="Peptidase_S8_His-AS"/>
</dbReference>
<dbReference type="PROSITE" id="PS51272">
    <property type="entry name" value="SLH"/>
    <property type="match status" value="2"/>
</dbReference>
<feature type="chain" id="PRO_5018332081" description="SLH domain-containing protein" evidence="8">
    <location>
        <begin position="23"/>
        <end position="632"/>
    </location>
</feature>
<feature type="domain" description="SLH" evidence="9">
    <location>
        <begin position="452"/>
        <end position="511"/>
    </location>
</feature>
<dbReference type="PROSITE" id="PS00136">
    <property type="entry name" value="SUBTILASE_ASP"/>
    <property type="match status" value="1"/>
</dbReference>
<dbReference type="Gene3D" id="3.40.50.200">
    <property type="entry name" value="Peptidase S8/S53 domain"/>
    <property type="match status" value="1"/>
</dbReference>
<dbReference type="PRINTS" id="PR00723">
    <property type="entry name" value="SUBTILISIN"/>
</dbReference>
<feature type="domain" description="SLH" evidence="9">
    <location>
        <begin position="512"/>
        <end position="575"/>
    </location>
</feature>
<comment type="similarity">
    <text evidence="1 6 7">Belongs to the peptidase S8 family.</text>
</comment>
<evidence type="ECO:0000256" key="5">
    <source>
        <dbReference type="ARBA" id="ARBA00022825"/>
    </source>
</evidence>
<proteinExistence type="inferred from homology"/>
<sequence>MKRYAMILFLFALLVGPSQIYAEETHTYLVYASEEQLEEIKKQFQDVATHFEELPLVEVELNDSEKQALQQQFSSAEVYPNRQYETAADVVSPSFGIIKSTPKETSPYTGKGVRVAVLDTGIDTDHPDLKIKGGVCTAAVCSQGVSYDDNFGHGTHVAGILAAQKNNSGIMGVAPGVDLFAIKAMNEKGAGSTAQITKGVEWAIQNDIDILNLSISISVNDRPLELMLQKAYEQGMLIVSAAGNEGSLVEGNSITYPGKFSSVIAVGAVNANLTKEQNSSIGAELEMVAPGTQIYSTYPKELDEWDDRQDGYRKMTGTSMAAPHVTGVLALYQEQYPGLSNKKLRTYIQNTAKDLGLPGRDEQFGYGLLQYQKQITTMPYVQAAINQGGIQLQVKNQQLASNWSLSEGDTLIPETAPGEWELYKTAGTYSFKFAYTDQQGKKVTEVLKLDVKQPAFPDVTMNAWYAPHISYLYSHDMMKGYTDGTFKPRKEITRAEALTLIGRAQGLSSKQRNTRFTDVSFNNSASGYIQSAYEAGIIDGFPDGSFKPYQSVTRAEMAILIQNTYRFDYDDTKQMAFKDVHSRMASYEAIQALTQQDIARGVSSAYFDPVSYMNRFSFSVFMARAENQNLFQ</sequence>
<keyword evidence="4 6" id="KW-0378">Hydrolase</keyword>
<feature type="active site" description="Charge relay system" evidence="6">
    <location>
        <position position="119"/>
    </location>
</feature>
<evidence type="ECO:0000313" key="11">
    <source>
        <dbReference type="Proteomes" id="UP000275473"/>
    </source>
</evidence>
<dbReference type="PANTHER" id="PTHR43806">
    <property type="entry name" value="PEPTIDASE S8"/>
    <property type="match status" value="1"/>
</dbReference>
<dbReference type="PANTHER" id="PTHR43806:SF11">
    <property type="entry name" value="CEREVISIN-RELATED"/>
    <property type="match status" value="1"/>
</dbReference>
<dbReference type="CDD" id="cd07477">
    <property type="entry name" value="Peptidases_S8_Subtilisin_subset"/>
    <property type="match status" value="1"/>
</dbReference>
<dbReference type="EMBL" id="RIAX01000003">
    <property type="protein sequence ID" value="RNF39987.1"/>
    <property type="molecule type" value="Genomic_DNA"/>
</dbReference>
<dbReference type="InterPro" id="IPR036852">
    <property type="entry name" value="Peptidase_S8/S53_dom_sf"/>
</dbReference>
<protein>
    <recommendedName>
        <fullName evidence="9">SLH domain-containing protein</fullName>
    </recommendedName>
</protein>
<dbReference type="PROSITE" id="PS00138">
    <property type="entry name" value="SUBTILASE_SER"/>
    <property type="match status" value="1"/>
</dbReference>
<evidence type="ECO:0000256" key="6">
    <source>
        <dbReference type="PROSITE-ProRule" id="PRU01240"/>
    </source>
</evidence>
<dbReference type="InterPro" id="IPR001119">
    <property type="entry name" value="SLH_dom"/>
</dbReference>
<keyword evidence="11" id="KW-1185">Reference proteome</keyword>